<dbReference type="GO" id="GO:0000280">
    <property type="term" value="P:nuclear division"/>
    <property type="evidence" value="ECO:0007669"/>
    <property type="project" value="UniProtKB-ARBA"/>
</dbReference>
<feature type="region of interest" description="Disordered" evidence="11">
    <location>
        <begin position="2345"/>
        <end position="2383"/>
    </location>
</feature>
<feature type="coiled-coil region" evidence="10">
    <location>
        <begin position="885"/>
        <end position="933"/>
    </location>
</feature>
<feature type="coiled-coil region" evidence="10">
    <location>
        <begin position="2303"/>
        <end position="2330"/>
    </location>
</feature>
<comment type="subcellular location">
    <subcellularLocation>
        <location evidence="1">Cytoplasm</location>
        <location evidence="1">Cytoskeleton</location>
    </subcellularLocation>
</comment>
<accession>A0A6J2WA09</accession>
<dbReference type="GO" id="GO:0005524">
    <property type="term" value="F:ATP binding"/>
    <property type="evidence" value="ECO:0007669"/>
    <property type="project" value="UniProtKB-UniRule"/>
</dbReference>
<dbReference type="Gene3D" id="3.40.850.10">
    <property type="entry name" value="Kinesin motor domain"/>
    <property type="match status" value="1"/>
</dbReference>
<dbReference type="InterPro" id="IPR001752">
    <property type="entry name" value="Kinesin_motor_dom"/>
</dbReference>
<feature type="coiled-coil region" evidence="10">
    <location>
        <begin position="354"/>
        <end position="409"/>
    </location>
</feature>
<dbReference type="GO" id="GO:0140694">
    <property type="term" value="P:membraneless organelle assembly"/>
    <property type="evidence" value="ECO:0007669"/>
    <property type="project" value="UniProtKB-ARBA"/>
</dbReference>
<feature type="region of interest" description="Disordered" evidence="11">
    <location>
        <begin position="2401"/>
        <end position="2461"/>
    </location>
</feature>
<dbReference type="InParanoid" id="A0A6J2WA09"/>
<dbReference type="OrthoDB" id="21525at2759"/>
<evidence type="ECO:0000256" key="5">
    <source>
        <dbReference type="ARBA" id="ARBA00023175"/>
    </source>
</evidence>
<evidence type="ECO:0000256" key="6">
    <source>
        <dbReference type="ARBA" id="ARBA00023212"/>
    </source>
</evidence>
<evidence type="ECO:0000256" key="9">
    <source>
        <dbReference type="PROSITE-ProRule" id="PRU00283"/>
    </source>
</evidence>
<protein>
    <recommendedName>
        <fullName evidence="7">Centromere-associated protein E</fullName>
    </recommendedName>
    <alternativeName>
        <fullName evidence="8">Centromere protein E</fullName>
    </alternativeName>
</protein>
<dbReference type="SUPFAM" id="SSF52540">
    <property type="entry name" value="P-loop containing nucleoside triphosphate hydrolases"/>
    <property type="match status" value="1"/>
</dbReference>
<evidence type="ECO:0000256" key="7">
    <source>
        <dbReference type="ARBA" id="ARBA00070169"/>
    </source>
</evidence>
<dbReference type="GO" id="GO:0008608">
    <property type="term" value="P:attachment of spindle microtubules to kinetochore"/>
    <property type="evidence" value="ECO:0007669"/>
    <property type="project" value="UniProtKB-ARBA"/>
</dbReference>
<keyword evidence="2 9" id="KW-0547">Nucleotide-binding</keyword>
<dbReference type="InterPro" id="IPR027640">
    <property type="entry name" value="Kinesin-like_fam"/>
</dbReference>
<dbReference type="GO" id="GO:0048731">
    <property type="term" value="P:system development"/>
    <property type="evidence" value="ECO:0007669"/>
    <property type="project" value="UniProtKB-ARBA"/>
</dbReference>
<keyword evidence="4 10" id="KW-0175">Coiled coil</keyword>
<dbReference type="InterPro" id="IPR036961">
    <property type="entry name" value="Kinesin_motor_dom_sf"/>
</dbReference>
<feature type="binding site" evidence="9">
    <location>
        <begin position="92"/>
        <end position="99"/>
    </location>
    <ligand>
        <name>ATP</name>
        <dbReference type="ChEBI" id="CHEBI:30616"/>
    </ligand>
</feature>
<feature type="domain" description="Kinesin motor" evidence="12">
    <location>
        <begin position="6"/>
        <end position="338"/>
    </location>
</feature>
<dbReference type="RefSeq" id="XP_030641093.1">
    <property type="nucleotide sequence ID" value="XM_030785233.1"/>
</dbReference>
<reference evidence="14" key="1">
    <citation type="submission" date="2025-08" db="UniProtKB">
        <authorList>
            <consortium name="RefSeq"/>
        </authorList>
    </citation>
    <scope>IDENTIFICATION</scope>
</reference>
<evidence type="ECO:0000256" key="4">
    <source>
        <dbReference type="ARBA" id="ARBA00023054"/>
    </source>
</evidence>
<evidence type="ECO:0000313" key="14">
    <source>
        <dbReference type="RefSeq" id="XP_030641093.1"/>
    </source>
</evidence>
<keyword evidence="5 9" id="KW-0505">Motor protein</keyword>
<keyword evidence="6" id="KW-0206">Cytoskeleton</keyword>
<keyword evidence="3 9" id="KW-0067">ATP-binding</keyword>
<dbReference type="InterPro" id="IPR019821">
    <property type="entry name" value="Kinesin_motor_CS"/>
</dbReference>
<dbReference type="CTD" id="1062"/>
<dbReference type="GO" id="GO:0007051">
    <property type="term" value="P:spindle organization"/>
    <property type="evidence" value="ECO:0007669"/>
    <property type="project" value="UniProtKB-ARBA"/>
</dbReference>
<proteinExistence type="inferred from homology"/>
<evidence type="ECO:0000256" key="3">
    <source>
        <dbReference type="ARBA" id="ARBA00022840"/>
    </source>
</evidence>
<dbReference type="GO" id="GO:0007018">
    <property type="term" value="P:microtubule-based movement"/>
    <property type="evidence" value="ECO:0007669"/>
    <property type="project" value="InterPro"/>
</dbReference>
<dbReference type="CDD" id="cd01374">
    <property type="entry name" value="KISc_CENP_E"/>
    <property type="match status" value="1"/>
</dbReference>
<evidence type="ECO:0000256" key="8">
    <source>
        <dbReference type="ARBA" id="ARBA00081766"/>
    </source>
</evidence>
<sequence length="2461" mass="285439">MTEESAVKVCVRVRPLIEREESAAETADAVQVYWKTEKQAIQQIDDGNLTKTFNFDRVFSAEETTKQLYQEIAKPLVVSTVEGYNGTIFAYGQTSSGKTFTMMGDKTSPGVIPLAMEDVFQTIKNCPKKEFLLRVSYMEIYNETVTDLLCDSWKRKPLEIREGNYKNVYVADLTEELVTSPDQALAWIRKGEKNRHYGKTKMNQRSSRSHTIFRMILESRERSDPASGENADGAIIVSHLNLVDLAGAERASQTGAEGTRFKEGCNINRSLFTLGQVIKKLSDESQKGFTNYRDSKLTRILQNSLGGNAKTVIICTITPATVEETLSTLQFASAAKRMKNDPHVTEVSDDGALLRRYRNEISDLKRRLHEVSSVTQTTVTEKETLCQLLQEKDQLQREQEDRIRNLTKLLVTASNVVQVKKVPKRRVTWGGKLLRASQFLEMHHEVTEHSFVAEPSFKKSALLEQGEYMEEFDGRWDIPEEQTFDTEMNQSNVAMRGSSDNDFPCSPQLSELSDKVACLELQLESEIQQKQEAMDRNDSLEKRVAELEQQLQASTQDQEKQETIERNDSLEKRVAELEEQLQASTQDQEKQECRKDLEETIQFCETLGFERESIAAERDLLKQSLELLTEQIEKLKHDSEVLQKEIDERKDMEEFKSLEEESKKEYERELLAEISTLRQVSKDSRDQVQKLEADLAAMTTELKKKEDFASELQKFSDKDLVQEITKLRRSLDDAERLSLETKRDWAFLRSENLSLKERDETLTADYERMQSELKALQSQLEKEKSHFKKMQADLQKELLDAFDENTKLTALLDGKVPKNLVDSVTLEKTVADLKKELKRSQEREMAVQSKIEDLKSLEHLPDKVNELTKQVCELTGELCSVHKEREELVSTQADSDEKVRELQEEIQRAQEQLVELRNNLSIAEQKEGCLNQQQTETSEQLAKLQADLEHCSAENTRLLDSLDQANLKSTQLVEELEVLRDERDQLLSERSEGALNQNEELQKLHSNVTSLTEERDQLQEILQALREERNQLKTDLEENIEMMIENQDELRGALEKIKEQQDKIQSLEKEKALLDTKLSSHEDDIPQKELQAQMKQLLEELQCVRDERDQLLSEKDKHSLDKTEELERMCSNITSLTEERDQLQEMLQGLREERSQLKRDLEENMEMLGQVQSELKQQDFSCEQQAQLQTQLLDGELEALREENIQLREDLQKRADMIIETESQLHSIQEELRQQHKLNCDLKTESTSRESQLEQQVKQLNEELELVRSERDQLQSEDKGSTRSDMAEMEKLLSTITSLTEERDQLQEILQAVREEKNQLKTDLEENIEMNIEVQAELKQQQQENSEQQTQAHHQIQQLERELETLREEKSQLSTDLQEKVEMMRQLNEELQAVRSKMDQSPSDTTDCSRSDSVEVEKLLSSIASLTEERDQLQEILQAVREEKNQLKTDLEENIEMAVQIQAELKQQQQLVSEKQTLEEQTQLSVQQLTLEVEALQNERSQLRTELDDKTQKMTQLKEELELVQSESDQLNSKNNDCTNSDTTEMEKLLSTITSLTEERDQIQEILQAVREERNQLKKDLEENVEMVIEVQGELRQQQALNSELQSRREETEDQLQQIQMLREELEAVKEDRTQLKRELQGNAETLKVNQDLLSTIQEELKQQQQENSELKTQSAAKESHLEQQMGQLSEEVLTLRNERDRLLLEKSSDQNLSTELQRLQSTLTSLTEEKKQIEQTLEDVRNVGLQWKSDLQQSVETRELLNKELESLRDEKSQAALTNSEKLEELQSNVTSLTEQKDQLWEILQGEREQRNQLKKELDENMKKLKQLGERVQDLEMEKLRLLSEADTMRQSLVEASTTISMLKDQITVAANQRGAQMVSELESTNKSLQTSFLKFQMFIDNPTLRNSYKDMLSREWPLAELLAFVPKAQRMLYVNFQKKTNELSDALQKTEYTLRKLAQCHKSLFEAQVQRDVESFEEKRLQDLLIHRAQDPSQPLMLFQDCFQHVWDQGMTELLEKRKQYLQKMNRVLEGLEDDLTKHTITVSVERREQERLMEEFRVLSRSQDSAAVLQFFEKELVRRSIATVHQRQVFERLRDEYGSCFSVLDSCTAESRHRLKEQRSESLALLRTQEGASPKTQADLLQDNHRLGLQLQQAQRDRQVTQQKLEDLQEQAGLSKQKEDAGLKQLQSQLREKEDIIQNLQEKLRETEALAKRKAAPSAVELETLKDKLVKMELDNIALSTSHQNEITQMRSVLEHREEVIRKLKETLRKAQQDEHSFLEGEDFSFKAVTQSRGHTGIKEKRIEEEVKELQKKNAKFESLVSSQQQEIAKWKHRAYKLRECRKDLKETPQSPRTPTKRPNPLLESEVNSPKKGFLDSPKSKFFDVRSGADSMSIKCPKQFFDNSSLGTMPEVSCAPLEPATESSESDQEEASSRGEKKDDDWFKSVLSPREANACPTQ</sequence>
<dbReference type="SMART" id="SM00129">
    <property type="entry name" value="KISc"/>
    <property type="match status" value="1"/>
</dbReference>
<dbReference type="PANTHER" id="PTHR47968:SF75">
    <property type="entry name" value="CENTROMERE-ASSOCIATED PROTEIN E"/>
    <property type="match status" value="1"/>
</dbReference>
<evidence type="ECO:0000259" key="12">
    <source>
        <dbReference type="PROSITE" id="PS50067"/>
    </source>
</evidence>
<evidence type="ECO:0000256" key="10">
    <source>
        <dbReference type="SAM" id="Coils"/>
    </source>
</evidence>
<name>A0A6J2WA09_CHACN</name>
<dbReference type="GO" id="GO:0008017">
    <property type="term" value="F:microtubule binding"/>
    <property type="evidence" value="ECO:0007669"/>
    <property type="project" value="InterPro"/>
</dbReference>
<gene>
    <name evidence="14" type="primary">cenpe</name>
</gene>
<comment type="similarity">
    <text evidence="9">Belongs to the TRAFAC class myosin-kinesin ATPase superfamily. Kinesin family.</text>
</comment>
<dbReference type="GO" id="GO:0005874">
    <property type="term" value="C:microtubule"/>
    <property type="evidence" value="ECO:0007669"/>
    <property type="project" value="TreeGrafter"/>
</dbReference>
<keyword evidence="13" id="KW-1185">Reference proteome</keyword>
<evidence type="ECO:0000313" key="13">
    <source>
        <dbReference type="Proteomes" id="UP000504632"/>
    </source>
</evidence>
<feature type="coiled-coil region" evidence="10">
    <location>
        <begin position="2154"/>
        <end position="2213"/>
    </location>
</feature>
<evidence type="ECO:0000256" key="11">
    <source>
        <dbReference type="SAM" id="MobiDB-lite"/>
    </source>
</evidence>
<dbReference type="Proteomes" id="UP000504632">
    <property type="component" value="Chromosome 9"/>
</dbReference>
<feature type="coiled-coil region" evidence="10">
    <location>
        <begin position="962"/>
        <end position="1217"/>
    </location>
</feature>
<dbReference type="PANTHER" id="PTHR47968">
    <property type="entry name" value="CENTROMERE PROTEIN E"/>
    <property type="match status" value="1"/>
</dbReference>
<evidence type="ECO:0000256" key="2">
    <source>
        <dbReference type="ARBA" id="ARBA00022741"/>
    </source>
</evidence>
<dbReference type="PRINTS" id="PR00380">
    <property type="entry name" value="KINESINHEAVY"/>
</dbReference>
<dbReference type="GO" id="GO:0000278">
    <property type="term" value="P:mitotic cell cycle"/>
    <property type="evidence" value="ECO:0007669"/>
    <property type="project" value="UniProtKB-ARBA"/>
</dbReference>
<keyword evidence="6" id="KW-0963">Cytoplasm</keyword>
<dbReference type="PROSITE" id="PS50067">
    <property type="entry name" value="KINESIN_MOTOR_2"/>
    <property type="match status" value="1"/>
</dbReference>
<dbReference type="GO" id="GO:0030071">
    <property type="term" value="P:regulation of mitotic metaphase/anaphase transition"/>
    <property type="evidence" value="ECO:0007669"/>
    <property type="project" value="UniProtKB-ARBA"/>
</dbReference>
<dbReference type="Pfam" id="PF00225">
    <property type="entry name" value="Kinesin"/>
    <property type="match status" value="1"/>
</dbReference>
<dbReference type="FunCoup" id="A0A6J2WA09">
    <property type="interactions" value="106"/>
</dbReference>
<feature type="coiled-coil region" evidence="10">
    <location>
        <begin position="509"/>
        <end position="793"/>
    </location>
</feature>
<dbReference type="GO" id="GO:0000779">
    <property type="term" value="C:condensed chromosome, centromeric region"/>
    <property type="evidence" value="ECO:0007669"/>
    <property type="project" value="UniProtKB-ARBA"/>
</dbReference>
<feature type="coiled-coil region" evidence="10">
    <location>
        <begin position="823"/>
        <end position="850"/>
    </location>
</feature>
<feature type="coiled-coil region" evidence="10">
    <location>
        <begin position="2017"/>
        <end position="2044"/>
    </location>
</feature>
<dbReference type="FunFam" id="3.40.850.10:FF:000026">
    <property type="entry name" value="Centromere-associated protein E"/>
    <property type="match status" value="1"/>
</dbReference>
<feature type="compositionally biased region" description="Basic and acidic residues" evidence="11">
    <location>
        <begin position="2434"/>
        <end position="2446"/>
    </location>
</feature>
<dbReference type="PROSITE" id="PS00411">
    <property type="entry name" value="KINESIN_MOTOR_1"/>
    <property type="match status" value="1"/>
</dbReference>
<dbReference type="GeneID" id="115821404"/>
<dbReference type="InterPro" id="IPR027417">
    <property type="entry name" value="P-loop_NTPase"/>
</dbReference>
<organism evidence="13 14">
    <name type="scientific">Chanos chanos</name>
    <name type="common">Milkfish</name>
    <name type="synonym">Mugil chanos</name>
    <dbReference type="NCBI Taxonomy" id="29144"/>
    <lineage>
        <taxon>Eukaryota</taxon>
        <taxon>Metazoa</taxon>
        <taxon>Chordata</taxon>
        <taxon>Craniata</taxon>
        <taxon>Vertebrata</taxon>
        <taxon>Euteleostomi</taxon>
        <taxon>Actinopterygii</taxon>
        <taxon>Neopterygii</taxon>
        <taxon>Teleostei</taxon>
        <taxon>Ostariophysi</taxon>
        <taxon>Gonorynchiformes</taxon>
        <taxon>Chanidae</taxon>
        <taxon>Chanos</taxon>
    </lineage>
</organism>
<dbReference type="GO" id="GO:0003777">
    <property type="term" value="F:microtubule motor activity"/>
    <property type="evidence" value="ECO:0007669"/>
    <property type="project" value="InterPro"/>
</dbReference>
<evidence type="ECO:0000256" key="1">
    <source>
        <dbReference type="ARBA" id="ARBA00004245"/>
    </source>
</evidence>
<feature type="coiled-coil region" evidence="10">
    <location>
        <begin position="1243"/>
        <end position="1853"/>
    </location>
</feature>
<dbReference type="GO" id="GO:0043515">
    <property type="term" value="F:kinetochore binding"/>
    <property type="evidence" value="ECO:0007669"/>
    <property type="project" value="UniProtKB-ARBA"/>
</dbReference>